<feature type="compositionally biased region" description="Polar residues" evidence="1">
    <location>
        <begin position="249"/>
        <end position="264"/>
    </location>
</feature>
<dbReference type="Proteomes" id="UP000054279">
    <property type="component" value="Unassembled WGS sequence"/>
</dbReference>
<dbReference type="AlphaFoldDB" id="A0A0C9TAZ1"/>
<dbReference type="HOGENOM" id="CLU_815271_0_0_1"/>
<organism evidence="3 4">
    <name type="scientific">Sphaerobolus stellatus (strain SS14)</name>
    <dbReference type="NCBI Taxonomy" id="990650"/>
    <lineage>
        <taxon>Eukaryota</taxon>
        <taxon>Fungi</taxon>
        <taxon>Dikarya</taxon>
        <taxon>Basidiomycota</taxon>
        <taxon>Agaricomycotina</taxon>
        <taxon>Agaricomycetes</taxon>
        <taxon>Phallomycetidae</taxon>
        <taxon>Geastrales</taxon>
        <taxon>Sphaerobolaceae</taxon>
        <taxon>Sphaerobolus</taxon>
    </lineage>
</organism>
<feature type="compositionally biased region" description="Polar residues" evidence="1">
    <location>
        <begin position="43"/>
        <end position="61"/>
    </location>
</feature>
<keyword evidence="2" id="KW-0472">Membrane</keyword>
<name>A0A0C9TAZ1_SPHS4</name>
<dbReference type="EMBL" id="KN837376">
    <property type="protein sequence ID" value="KIJ26283.1"/>
    <property type="molecule type" value="Genomic_DNA"/>
</dbReference>
<evidence type="ECO:0000313" key="4">
    <source>
        <dbReference type="Proteomes" id="UP000054279"/>
    </source>
</evidence>
<protein>
    <submittedName>
        <fullName evidence="3">Uncharacterized protein</fullName>
    </submittedName>
</protein>
<sequence>HAVLHKESSLRSNSRLYADSDASLLSPTLGQPASTELPYLHDSMSSNGSVRPATLPSSANSSNHTKISRFYSYSRLITSLNSPLNASNNMDEIKWEDVGILMRVMAFLSEQSWVVSALGKERHAVLISSPHKSPSLLSIPTFAKSQDDPKAFGADNDREMIRALLLVFRKSIPLKSFSIRFWAMDTIRNMVGHRPGRELVKILLDEEAENALITLFTAPGVMPMNSGGTGTLTLSKSKTTTSPRTSGSHTASSLAPNESGSTGSPAPPGMMDRYRTEAAQRAEELVMYMRIWVNVSDDDVEGDAARAVWEGKDVGSMRIKVFEGVVYTFLSFLFFVFLSCS</sequence>
<feature type="region of interest" description="Disordered" evidence="1">
    <location>
        <begin position="36"/>
        <end position="61"/>
    </location>
</feature>
<keyword evidence="4" id="KW-1185">Reference proteome</keyword>
<proteinExistence type="predicted"/>
<feature type="transmembrane region" description="Helical" evidence="2">
    <location>
        <begin position="321"/>
        <end position="338"/>
    </location>
</feature>
<evidence type="ECO:0000256" key="1">
    <source>
        <dbReference type="SAM" id="MobiDB-lite"/>
    </source>
</evidence>
<keyword evidence="2" id="KW-0812">Transmembrane</keyword>
<accession>A0A0C9TAZ1</accession>
<reference evidence="3 4" key="1">
    <citation type="submission" date="2014-06" db="EMBL/GenBank/DDBJ databases">
        <title>Evolutionary Origins and Diversification of the Mycorrhizal Mutualists.</title>
        <authorList>
            <consortium name="DOE Joint Genome Institute"/>
            <consortium name="Mycorrhizal Genomics Consortium"/>
            <person name="Kohler A."/>
            <person name="Kuo A."/>
            <person name="Nagy L.G."/>
            <person name="Floudas D."/>
            <person name="Copeland A."/>
            <person name="Barry K.W."/>
            <person name="Cichocki N."/>
            <person name="Veneault-Fourrey C."/>
            <person name="LaButti K."/>
            <person name="Lindquist E.A."/>
            <person name="Lipzen A."/>
            <person name="Lundell T."/>
            <person name="Morin E."/>
            <person name="Murat C."/>
            <person name="Riley R."/>
            <person name="Ohm R."/>
            <person name="Sun H."/>
            <person name="Tunlid A."/>
            <person name="Henrissat B."/>
            <person name="Grigoriev I.V."/>
            <person name="Hibbett D.S."/>
            <person name="Martin F."/>
        </authorList>
    </citation>
    <scope>NUCLEOTIDE SEQUENCE [LARGE SCALE GENOMIC DNA]</scope>
    <source>
        <strain evidence="3 4">SS14</strain>
    </source>
</reference>
<feature type="compositionally biased region" description="Low complexity" evidence="1">
    <location>
        <begin position="231"/>
        <end position="248"/>
    </location>
</feature>
<gene>
    <name evidence="3" type="ORF">M422DRAFT_38295</name>
</gene>
<feature type="non-terminal residue" evidence="3">
    <location>
        <position position="1"/>
    </location>
</feature>
<feature type="non-terminal residue" evidence="3">
    <location>
        <position position="341"/>
    </location>
</feature>
<feature type="region of interest" description="Disordered" evidence="1">
    <location>
        <begin position="227"/>
        <end position="272"/>
    </location>
</feature>
<evidence type="ECO:0000256" key="2">
    <source>
        <dbReference type="SAM" id="Phobius"/>
    </source>
</evidence>
<keyword evidence="2" id="KW-1133">Transmembrane helix</keyword>
<evidence type="ECO:0000313" key="3">
    <source>
        <dbReference type="EMBL" id="KIJ26283.1"/>
    </source>
</evidence>